<evidence type="ECO:0000313" key="1">
    <source>
        <dbReference type="EMBL" id="VEV99266.1"/>
    </source>
</evidence>
<protein>
    <submittedName>
        <fullName evidence="1">Uncharacterized protein</fullName>
    </submittedName>
</protein>
<dbReference type="AlphaFoldDB" id="A0A653EB93"/>
<organism evidence="1">
    <name type="scientific">Pseudomonas marincola</name>
    <dbReference type="NCBI Taxonomy" id="437900"/>
    <lineage>
        <taxon>Bacteria</taxon>
        <taxon>Pseudomonadati</taxon>
        <taxon>Pseudomonadota</taxon>
        <taxon>Gammaproteobacteria</taxon>
        <taxon>Pseudomonadales</taxon>
        <taxon>Pseudomonadaceae</taxon>
        <taxon>Pseudomonas</taxon>
    </lineage>
</organism>
<sequence length="71" mass="7724">MPVEIVSRYATNTYVARVKGCKHTASCTESARQAAVALARKLGLDPAQLQEQRNDLLNPGQVMLFSHPGTI</sequence>
<name>A0A653EB93_9PSED</name>
<gene>
    <name evidence="1" type="ORF">PMYSY11_4223</name>
</gene>
<dbReference type="EMBL" id="LR215729">
    <property type="protein sequence ID" value="VEV99266.1"/>
    <property type="molecule type" value="Genomic_DNA"/>
</dbReference>
<proteinExistence type="predicted"/>
<accession>A0A653EB93</accession>
<dbReference type="RefSeq" id="WP_150549402.1">
    <property type="nucleotide sequence ID" value="NZ_LR215729.2"/>
</dbReference>
<reference evidence="1" key="1">
    <citation type="submission" date="2019-02" db="EMBL/GenBank/DDBJ databases">
        <authorList>
            <consortium name="Genoscope - CEA"/>
            <person name="William W."/>
        </authorList>
    </citation>
    <scope>NUCLEOTIDE SEQUENCE [LARGE SCALE GENOMIC DNA]</scope>
    <source>
        <strain evidence="1">YSy11</strain>
    </source>
</reference>